<gene>
    <name evidence="2" type="ORF">PoB_005585200</name>
</gene>
<dbReference type="Proteomes" id="UP000735302">
    <property type="component" value="Unassembled WGS sequence"/>
</dbReference>
<evidence type="ECO:0000313" key="2">
    <source>
        <dbReference type="EMBL" id="GFO29347.1"/>
    </source>
</evidence>
<accession>A0AAV4CDE2</accession>
<evidence type="ECO:0000256" key="1">
    <source>
        <dbReference type="SAM" id="MobiDB-lite"/>
    </source>
</evidence>
<evidence type="ECO:0000313" key="3">
    <source>
        <dbReference type="Proteomes" id="UP000735302"/>
    </source>
</evidence>
<dbReference type="EMBL" id="BLXT01006160">
    <property type="protein sequence ID" value="GFO29347.1"/>
    <property type="molecule type" value="Genomic_DNA"/>
</dbReference>
<organism evidence="2 3">
    <name type="scientific">Plakobranchus ocellatus</name>
    <dbReference type="NCBI Taxonomy" id="259542"/>
    <lineage>
        <taxon>Eukaryota</taxon>
        <taxon>Metazoa</taxon>
        <taxon>Spiralia</taxon>
        <taxon>Lophotrochozoa</taxon>
        <taxon>Mollusca</taxon>
        <taxon>Gastropoda</taxon>
        <taxon>Heterobranchia</taxon>
        <taxon>Euthyneura</taxon>
        <taxon>Panpulmonata</taxon>
        <taxon>Sacoglossa</taxon>
        <taxon>Placobranchoidea</taxon>
        <taxon>Plakobranchidae</taxon>
        <taxon>Plakobranchus</taxon>
    </lineage>
</organism>
<feature type="region of interest" description="Disordered" evidence="1">
    <location>
        <begin position="175"/>
        <end position="194"/>
    </location>
</feature>
<reference evidence="2 3" key="1">
    <citation type="journal article" date="2021" name="Elife">
        <title>Chloroplast acquisition without the gene transfer in kleptoplastic sea slugs, Plakobranchus ocellatus.</title>
        <authorList>
            <person name="Maeda T."/>
            <person name="Takahashi S."/>
            <person name="Yoshida T."/>
            <person name="Shimamura S."/>
            <person name="Takaki Y."/>
            <person name="Nagai Y."/>
            <person name="Toyoda A."/>
            <person name="Suzuki Y."/>
            <person name="Arimoto A."/>
            <person name="Ishii H."/>
            <person name="Satoh N."/>
            <person name="Nishiyama T."/>
            <person name="Hasebe M."/>
            <person name="Maruyama T."/>
            <person name="Minagawa J."/>
            <person name="Obokata J."/>
            <person name="Shigenobu S."/>
        </authorList>
    </citation>
    <scope>NUCLEOTIDE SEQUENCE [LARGE SCALE GENOMIC DNA]</scope>
</reference>
<name>A0AAV4CDE2_9GAST</name>
<dbReference type="AlphaFoldDB" id="A0AAV4CDE2"/>
<keyword evidence="3" id="KW-1185">Reference proteome</keyword>
<proteinExistence type="predicted"/>
<protein>
    <recommendedName>
        <fullName evidence="4">RNase H type-1 domain-containing protein</fullName>
    </recommendedName>
</protein>
<evidence type="ECO:0008006" key="4">
    <source>
        <dbReference type="Google" id="ProtNLM"/>
    </source>
</evidence>
<sequence length="194" mass="21598">MVQWIPSHIEVLGKEIADGLANEGRSMPQPRKPLSVGPHWRQQFTCPTIRVLKYSLSLMRAHTKSATCRSVGAILCVLQPGLTSVTLLDARSVLQHGTAKLWGASRLSRDERFPRFYESCKARDYLQCIPRSDAVQIVRARAKHRLLLADRARHGWLRLLPVVFAGNEKKRLSMSCPSAGKRSVTAPVDGPPSP</sequence>
<comment type="caution">
    <text evidence="2">The sequence shown here is derived from an EMBL/GenBank/DDBJ whole genome shotgun (WGS) entry which is preliminary data.</text>
</comment>